<evidence type="ECO:0000259" key="8">
    <source>
        <dbReference type="Pfam" id="PF02163"/>
    </source>
</evidence>
<keyword evidence="4 7" id="KW-0812">Transmembrane</keyword>
<dbReference type="Proteomes" id="UP000199095">
    <property type="component" value="Unassembled WGS sequence"/>
</dbReference>
<dbReference type="STRING" id="237682.SAMN05421676_11036"/>
<sequence length="151" mass="17768">MISYMIFILFIVPLSILLHEFGHAFMAYVFKADFIHFFVGSGKERAYMQVGRMRIHIHTLLFMGGVSVSEKENDFKDREKVLISVAGPLFNGLIAWILFHYSHDSMAVRLSFWFNLWLAILNIFPFRFKKKKSDGYICVEVLMKSFKNWLN</sequence>
<gene>
    <name evidence="9" type="ORF">SAMN05421676_11036</name>
</gene>
<dbReference type="GO" id="GO:0006508">
    <property type="term" value="P:proteolysis"/>
    <property type="evidence" value="ECO:0007669"/>
    <property type="project" value="InterPro"/>
</dbReference>
<feature type="transmembrane region" description="Helical" evidence="7">
    <location>
        <begin position="51"/>
        <end position="69"/>
    </location>
</feature>
<protein>
    <submittedName>
        <fullName evidence="9">Peptidase family M50</fullName>
    </submittedName>
</protein>
<dbReference type="InterPro" id="IPR008915">
    <property type="entry name" value="Peptidase_M50"/>
</dbReference>
<evidence type="ECO:0000256" key="1">
    <source>
        <dbReference type="ARBA" id="ARBA00001947"/>
    </source>
</evidence>
<evidence type="ECO:0000256" key="5">
    <source>
        <dbReference type="ARBA" id="ARBA00022989"/>
    </source>
</evidence>
<evidence type="ECO:0000256" key="4">
    <source>
        <dbReference type="ARBA" id="ARBA00022692"/>
    </source>
</evidence>
<organism evidence="9 10">
    <name type="scientific">Salinibacillus kushneri</name>
    <dbReference type="NCBI Taxonomy" id="237682"/>
    <lineage>
        <taxon>Bacteria</taxon>
        <taxon>Bacillati</taxon>
        <taxon>Bacillota</taxon>
        <taxon>Bacilli</taxon>
        <taxon>Bacillales</taxon>
        <taxon>Bacillaceae</taxon>
        <taxon>Salinibacillus</taxon>
    </lineage>
</organism>
<reference evidence="10" key="1">
    <citation type="submission" date="2016-10" db="EMBL/GenBank/DDBJ databases">
        <authorList>
            <person name="Varghese N."/>
            <person name="Submissions S."/>
        </authorList>
    </citation>
    <scope>NUCLEOTIDE SEQUENCE [LARGE SCALE GENOMIC DNA]</scope>
    <source>
        <strain evidence="10">CGMCC 1.3566</strain>
    </source>
</reference>
<feature type="transmembrane region" description="Helical" evidence="7">
    <location>
        <begin position="81"/>
        <end position="101"/>
    </location>
</feature>
<comment type="cofactor">
    <cofactor evidence="1">
        <name>Zn(2+)</name>
        <dbReference type="ChEBI" id="CHEBI:29105"/>
    </cofactor>
</comment>
<dbReference type="AlphaFoldDB" id="A0A1I0HX93"/>
<evidence type="ECO:0000256" key="7">
    <source>
        <dbReference type="SAM" id="Phobius"/>
    </source>
</evidence>
<evidence type="ECO:0000313" key="10">
    <source>
        <dbReference type="Proteomes" id="UP000199095"/>
    </source>
</evidence>
<evidence type="ECO:0000256" key="3">
    <source>
        <dbReference type="ARBA" id="ARBA00007931"/>
    </source>
</evidence>
<evidence type="ECO:0000256" key="6">
    <source>
        <dbReference type="ARBA" id="ARBA00023136"/>
    </source>
</evidence>
<proteinExistence type="inferred from homology"/>
<accession>A0A1I0HX93</accession>
<comment type="subcellular location">
    <subcellularLocation>
        <location evidence="2">Membrane</location>
        <topology evidence="2">Multi-pass membrane protein</topology>
    </subcellularLocation>
</comment>
<dbReference type="OrthoDB" id="2080990at2"/>
<keyword evidence="6 7" id="KW-0472">Membrane</keyword>
<dbReference type="GO" id="GO:0016020">
    <property type="term" value="C:membrane"/>
    <property type="evidence" value="ECO:0007669"/>
    <property type="project" value="UniProtKB-SubCell"/>
</dbReference>
<evidence type="ECO:0000256" key="2">
    <source>
        <dbReference type="ARBA" id="ARBA00004141"/>
    </source>
</evidence>
<dbReference type="EMBL" id="FOHJ01000010">
    <property type="protein sequence ID" value="SET88882.1"/>
    <property type="molecule type" value="Genomic_DNA"/>
</dbReference>
<evidence type="ECO:0000313" key="9">
    <source>
        <dbReference type="EMBL" id="SET88882.1"/>
    </source>
</evidence>
<keyword evidence="10" id="KW-1185">Reference proteome</keyword>
<feature type="transmembrane region" description="Helical" evidence="7">
    <location>
        <begin position="107"/>
        <end position="124"/>
    </location>
</feature>
<name>A0A1I0HX93_9BACI</name>
<dbReference type="CDD" id="cd05709">
    <property type="entry name" value="S2P-M50"/>
    <property type="match status" value="1"/>
</dbReference>
<dbReference type="Pfam" id="PF02163">
    <property type="entry name" value="Peptidase_M50"/>
    <property type="match status" value="1"/>
</dbReference>
<keyword evidence="5 7" id="KW-1133">Transmembrane helix</keyword>
<comment type="similarity">
    <text evidence="3">Belongs to the peptidase M50B family.</text>
</comment>
<feature type="domain" description="Peptidase M50" evidence="8">
    <location>
        <begin position="8"/>
        <end position="100"/>
    </location>
</feature>